<gene>
    <name evidence="1" type="ORF">SCARR_00236</name>
</gene>
<dbReference type="AlphaFoldDB" id="A0A6C2UDH4"/>
<dbReference type="RefSeq" id="WP_136059696.1">
    <property type="nucleotide sequence ID" value="NZ_CAAHFH010000001.1"/>
</dbReference>
<evidence type="ECO:0000313" key="2">
    <source>
        <dbReference type="Proteomes" id="UP000346198"/>
    </source>
</evidence>
<reference evidence="1 2" key="1">
    <citation type="submission" date="2019-04" db="EMBL/GenBank/DDBJ databases">
        <authorList>
            <person name="Van Vliet M D."/>
        </authorList>
    </citation>
    <scope>NUCLEOTIDE SEQUENCE [LARGE SCALE GENOMIC DNA]</scope>
    <source>
        <strain evidence="1 2">F21</strain>
    </source>
</reference>
<dbReference type="Gene3D" id="2.60.120.200">
    <property type="match status" value="1"/>
</dbReference>
<evidence type="ECO:0000313" key="1">
    <source>
        <dbReference type="EMBL" id="VGO18185.1"/>
    </source>
</evidence>
<accession>A0A6C2UDH4</accession>
<dbReference type="EMBL" id="CAAHFH010000001">
    <property type="protein sequence ID" value="VGO18185.1"/>
    <property type="molecule type" value="Genomic_DNA"/>
</dbReference>
<proteinExistence type="predicted"/>
<organism evidence="1 2">
    <name type="scientific">Pontiella sulfatireligans</name>
    <dbReference type="NCBI Taxonomy" id="2750658"/>
    <lineage>
        <taxon>Bacteria</taxon>
        <taxon>Pseudomonadati</taxon>
        <taxon>Kiritimatiellota</taxon>
        <taxon>Kiritimatiellia</taxon>
        <taxon>Kiritimatiellales</taxon>
        <taxon>Pontiellaceae</taxon>
        <taxon>Pontiella</taxon>
    </lineage>
</organism>
<name>A0A6C2UDH4_9BACT</name>
<keyword evidence="2" id="KW-1185">Reference proteome</keyword>
<dbReference type="Proteomes" id="UP000346198">
    <property type="component" value="Unassembled WGS sequence"/>
</dbReference>
<sequence length="331" mass="37562">MIAALQPVWPNYKELEVYKDGSHGLAPGASGFAGVPMIAIPVRMITENPSVWDLKYEVKTYRDIALELASEAQKTLDYTYEVFVGDDNLIRYPETMQRSEWHGNVYIYNRVFPVMSGAIPLAEAYEIFGIHSDSVKKIDAVNQAMIDFLVADMTFHAVNGAECVRYPYSDEAQEKNPEQSEDFTHGSFDSRDFQLFYQSGRYDFGERYVQAMANTLVEVLDKGKGEFAERLNGKGTAKKGTPISYDGYIWYAAYRPEVYDIIIDHVLKNNIALKDSRYDSYCLFEILKLKDSRGGTPKLIYSNSFDDESSLNDWIIEGPGQVAIENGQLRI</sequence>
<protein>
    <submittedName>
        <fullName evidence="1">Uncharacterized protein</fullName>
    </submittedName>
</protein>